<organism evidence="2 3">
    <name type="scientific">Daphnia pulex</name>
    <name type="common">Water flea</name>
    <dbReference type="NCBI Taxonomy" id="6669"/>
    <lineage>
        <taxon>Eukaryota</taxon>
        <taxon>Metazoa</taxon>
        <taxon>Ecdysozoa</taxon>
        <taxon>Arthropoda</taxon>
        <taxon>Crustacea</taxon>
        <taxon>Branchiopoda</taxon>
        <taxon>Diplostraca</taxon>
        <taxon>Cladocera</taxon>
        <taxon>Anomopoda</taxon>
        <taxon>Daphniidae</taxon>
        <taxon>Daphnia</taxon>
    </lineage>
</organism>
<dbReference type="EMBL" id="GL732628">
    <property type="protein sequence ID" value="EFX69897.1"/>
    <property type="molecule type" value="Genomic_DNA"/>
</dbReference>
<dbReference type="HOGENOM" id="CLU_906920_0_0_1"/>
<evidence type="ECO:0000313" key="3">
    <source>
        <dbReference type="Proteomes" id="UP000000305"/>
    </source>
</evidence>
<dbReference type="KEGG" id="dpx:DAPPUDRAFT_257834"/>
<feature type="transmembrane region" description="Helical" evidence="1">
    <location>
        <begin position="81"/>
        <end position="97"/>
    </location>
</feature>
<name>E9HEA4_DAPPU</name>
<keyword evidence="1" id="KW-0812">Transmembrane</keyword>
<protein>
    <recommendedName>
        <fullName evidence="4">Transmembrane protein</fullName>
    </recommendedName>
</protein>
<sequence>MSSAANTFLRLNSTVSQPGSPTSLKGAERVSMVGSVVGGGGTTSVGIGGAQSVTGTAKGRAGRCGSACWRYLSSNPRLRKGLAHAGLVLLLCLYTAAGASNLNRTSEAESESGKLSAVAVAVVKGFLGGHISSLAIRVLVHRRSKVQQQDQPLGSEVQPEATVDRFVNRSIYSSCPGNNNGRTMLPERLDVIKPARDKLSLQGQVFQWLEQPHELEQSTILQNRVVEQRQEMIKLWKDAHDRPDFDQSLLEERMAVYEDVLQEAVSNRVPLQAGVASAHWTYTQSVFFASTVLTTIVNTEDKREKTG</sequence>
<reference evidence="2 3" key="1">
    <citation type="journal article" date="2011" name="Science">
        <title>The ecoresponsive genome of Daphnia pulex.</title>
        <authorList>
            <person name="Colbourne J.K."/>
            <person name="Pfrender M.E."/>
            <person name="Gilbert D."/>
            <person name="Thomas W.K."/>
            <person name="Tucker A."/>
            <person name="Oakley T.H."/>
            <person name="Tokishita S."/>
            <person name="Aerts A."/>
            <person name="Arnold G.J."/>
            <person name="Basu M.K."/>
            <person name="Bauer D.J."/>
            <person name="Caceres C.E."/>
            <person name="Carmel L."/>
            <person name="Casola C."/>
            <person name="Choi J.H."/>
            <person name="Detter J.C."/>
            <person name="Dong Q."/>
            <person name="Dusheyko S."/>
            <person name="Eads B.D."/>
            <person name="Frohlich T."/>
            <person name="Geiler-Samerotte K.A."/>
            <person name="Gerlach D."/>
            <person name="Hatcher P."/>
            <person name="Jogdeo S."/>
            <person name="Krijgsveld J."/>
            <person name="Kriventseva E.V."/>
            <person name="Kultz D."/>
            <person name="Laforsch C."/>
            <person name="Lindquist E."/>
            <person name="Lopez J."/>
            <person name="Manak J.R."/>
            <person name="Muller J."/>
            <person name="Pangilinan J."/>
            <person name="Patwardhan R.P."/>
            <person name="Pitluck S."/>
            <person name="Pritham E.J."/>
            <person name="Rechtsteiner A."/>
            <person name="Rho M."/>
            <person name="Rogozin I.B."/>
            <person name="Sakarya O."/>
            <person name="Salamov A."/>
            <person name="Schaack S."/>
            <person name="Shapiro H."/>
            <person name="Shiga Y."/>
            <person name="Skalitzky C."/>
            <person name="Smith Z."/>
            <person name="Souvorov A."/>
            <person name="Sung W."/>
            <person name="Tang Z."/>
            <person name="Tsuchiya D."/>
            <person name="Tu H."/>
            <person name="Vos H."/>
            <person name="Wang M."/>
            <person name="Wolf Y.I."/>
            <person name="Yamagata H."/>
            <person name="Yamada T."/>
            <person name="Ye Y."/>
            <person name="Shaw J.R."/>
            <person name="Andrews J."/>
            <person name="Crease T.J."/>
            <person name="Tang H."/>
            <person name="Lucas S.M."/>
            <person name="Robertson H.M."/>
            <person name="Bork P."/>
            <person name="Koonin E.V."/>
            <person name="Zdobnov E.M."/>
            <person name="Grigoriev I.V."/>
            <person name="Lynch M."/>
            <person name="Boore J.L."/>
        </authorList>
    </citation>
    <scope>NUCLEOTIDE SEQUENCE [LARGE SCALE GENOMIC DNA]</scope>
</reference>
<proteinExistence type="predicted"/>
<dbReference type="Proteomes" id="UP000000305">
    <property type="component" value="Unassembled WGS sequence"/>
</dbReference>
<keyword evidence="1" id="KW-1133">Transmembrane helix</keyword>
<evidence type="ECO:0000313" key="2">
    <source>
        <dbReference type="EMBL" id="EFX69897.1"/>
    </source>
</evidence>
<keyword evidence="1" id="KW-0472">Membrane</keyword>
<evidence type="ECO:0000256" key="1">
    <source>
        <dbReference type="SAM" id="Phobius"/>
    </source>
</evidence>
<dbReference type="InParanoid" id="E9HEA4"/>
<accession>E9HEA4</accession>
<evidence type="ECO:0008006" key="4">
    <source>
        <dbReference type="Google" id="ProtNLM"/>
    </source>
</evidence>
<dbReference type="AlphaFoldDB" id="E9HEA4"/>
<gene>
    <name evidence="2" type="ORF">DAPPUDRAFT_257834</name>
</gene>
<keyword evidence="3" id="KW-1185">Reference proteome</keyword>
<feature type="transmembrane region" description="Helical" evidence="1">
    <location>
        <begin position="117"/>
        <end position="140"/>
    </location>
</feature>
<dbReference type="Gene3D" id="1.10.287.70">
    <property type="match status" value="1"/>
</dbReference>